<dbReference type="GO" id="GO:0015288">
    <property type="term" value="F:porin activity"/>
    <property type="evidence" value="ECO:0007669"/>
    <property type="project" value="TreeGrafter"/>
</dbReference>
<keyword evidence="7" id="KW-0998">Cell outer membrane</keyword>
<keyword evidence="3" id="KW-0813">Transport</keyword>
<evidence type="ECO:0000256" key="1">
    <source>
        <dbReference type="ARBA" id="ARBA00004442"/>
    </source>
</evidence>
<evidence type="ECO:0000313" key="10">
    <source>
        <dbReference type="Proteomes" id="UP000287401"/>
    </source>
</evidence>
<dbReference type="GO" id="GO:0015562">
    <property type="term" value="F:efflux transmembrane transporter activity"/>
    <property type="evidence" value="ECO:0007669"/>
    <property type="project" value="InterPro"/>
</dbReference>
<proteinExistence type="inferred from homology"/>
<dbReference type="Gene3D" id="1.20.1600.10">
    <property type="entry name" value="Outer membrane efflux proteins (OEP)"/>
    <property type="match status" value="1"/>
</dbReference>
<evidence type="ECO:0000256" key="4">
    <source>
        <dbReference type="ARBA" id="ARBA00022452"/>
    </source>
</evidence>
<accession>A0A430BR68</accession>
<evidence type="ECO:0000256" key="5">
    <source>
        <dbReference type="ARBA" id="ARBA00022692"/>
    </source>
</evidence>
<evidence type="ECO:0000256" key="8">
    <source>
        <dbReference type="SAM" id="SignalP"/>
    </source>
</evidence>
<keyword evidence="6" id="KW-0472">Membrane</keyword>
<keyword evidence="5" id="KW-0812">Transmembrane</keyword>
<evidence type="ECO:0000256" key="3">
    <source>
        <dbReference type="ARBA" id="ARBA00022448"/>
    </source>
</evidence>
<feature type="signal peptide" evidence="8">
    <location>
        <begin position="1"/>
        <end position="34"/>
    </location>
</feature>
<evidence type="ECO:0000256" key="7">
    <source>
        <dbReference type="ARBA" id="ARBA00023237"/>
    </source>
</evidence>
<name>A0A430BR68_SPHYA</name>
<dbReference type="PANTHER" id="PTHR30026:SF5">
    <property type="entry name" value="ABC-TYPE EFFLUX SYSTEM SECRETIN COMPONENT"/>
    <property type="match status" value="1"/>
</dbReference>
<comment type="similarity">
    <text evidence="2">Belongs to the outer membrane factor (OMF) (TC 1.B.17) family.</text>
</comment>
<organism evidence="9 10">
    <name type="scientific">Sphingobium yanoikuyae</name>
    <name type="common">Sphingomonas yanoikuyae</name>
    <dbReference type="NCBI Taxonomy" id="13690"/>
    <lineage>
        <taxon>Bacteria</taxon>
        <taxon>Pseudomonadati</taxon>
        <taxon>Pseudomonadota</taxon>
        <taxon>Alphaproteobacteria</taxon>
        <taxon>Sphingomonadales</taxon>
        <taxon>Sphingomonadaceae</taxon>
        <taxon>Sphingobium</taxon>
    </lineage>
</organism>
<comment type="caution">
    <text evidence="9">The sequence shown here is derived from an EMBL/GenBank/DDBJ whole genome shotgun (WGS) entry which is preliminary data.</text>
</comment>
<dbReference type="SUPFAM" id="SSF56954">
    <property type="entry name" value="Outer membrane efflux proteins (OEP)"/>
    <property type="match status" value="1"/>
</dbReference>
<comment type="subcellular location">
    <subcellularLocation>
        <location evidence="1">Cell outer membrane</location>
    </subcellularLocation>
</comment>
<reference evidence="9 10" key="1">
    <citation type="submission" date="2018-07" db="EMBL/GenBank/DDBJ databases">
        <title>Genomic and Epidemiologic Investigation of an Indolent Hospital Outbreak.</title>
        <authorList>
            <person name="Johnson R.C."/>
            <person name="Deming C."/>
            <person name="Conlan S."/>
            <person name="Zellmer C.J."/>
            <person name="Michelin A.V."/>
            <person name="Lee-Lin S."/>
            <person name="Thomas P.J."/>
            <person name="Park M."/>
            <person name="Weingarten R.A."/>
            <person name="Less J."/>
            <person name="Dekker J.P."/>
            <person name="Frank K.M."/>
            <person name="Musser K.A."/>
            <person name="Mcquiston J.R."/>
            <person name="Henderson D.K."/>
            <person name="Lau A.F."/>
            <person name="Palmore T.N."/>
            <person name="Segre J.A."/>
        </authorList>
    </citation>
    <scope>NUCLEOTIDE SEQUENCE [LARGE SCALE GENOMIC DNA]</scope>
    <source>
        <strain evidence="9 10">SK-NIH.Env6_1116</strain>
    </source>
</reference>
<dbReference type="Proteomes" id="UP000287401">
    <property type="component" value="Unassembled WGS sequence"/>
</dbReference>
<feature type="chain" id="PRO_5019031791" evidence="8">
    <location>
        <begin position="35"/>
        <end position="506"/>
    </location>
</feature>
<keyword evidence="8" id="KW-0732">Signal</keyword>
<dbReference type="InterPro" id="IPR003423">
    <property type="entry name" value="OMP_efflux"/>
</dbReference>
<evidence type="ECO:0000313" key="9">
    <source>
        <dbReference type="EMBL" id="RSU55206.1"/>
    </source>
</evidence>
<protein>
    <submittedName>
        <fullName evidence="9">TolC family protein</fullName>
    </submittedName>
</protein>
<keyword evidence="4" id="KW-1134">Transmembrane beta strand</keyword>
<dbReference type="GO" id="GO:1990281">
    <property type="term" value="C:efflux pump complex"/>
    <property type="evidence" value="ECO:0007669"/>
    <property type="project" value="TreeGrafter"/>
</dbReference>
<dbReference type="GO" id="GO:0009279">
    <property type="term" value="C:cell outer membrane"/>
    <property type="evidence" value="ECO:0007669"/>
    <property type="project" value="UniProtKB-SubCell"/>
</dbReference>
<sequence length="506" mass="54009">MRSTKRQDLHVAHRRCSGPAALALLLASTGTAVAQEAPPPPLSFQAALARLDKASPGLTGDDHAVRASEEIAAATRTLRRPVVTASASVIEYQKTLSVDLSEPKADALSATNGFLDQLGGQFSGASAQIVAQVTQRIGAALPRLFGAIPNTLEFQTRDTVFRPAITAAMPLYTGGAIPAVQKGADAAVGIARAKQAGGQDLSRVNLVRAYFGQKVASQLTVSTREQLEAFDRHLSDARKLEAEGVLAHARVLEVEVARNTAQRAFEHARSEEAIATDTLARLLDQPLGVTASTPLFVHSEPLPPLQRFLDGIDQSPRAQGADAAKSAAQAGVDLAKSRYRPQAFAFGSYNANRNNALPTEPDWIAGVSLRMTLLSNFDRQKALSAARENQAAAADAAAQARRDVAGEIVRAWNIAEAARRSFLLLDANLAAAQENLRVQQLSFREGEVASSALIDAEAALSTVRTQRLAAAYEYDLGLMALLAASHRVDDYSDFMARADRHVEDQQ</sequence>
<gene>
    <name evidence="9" type="ORF">DAH51_17745</name>
</gene>
<dbReference type="Pfam" id="PF02321">
    <property type="entry name" value="OEP"/>
    <property type="match status" value="1"/>
</dbReference>
<evidence type="ECO:0000256" key="2">
    <source>
        <dbReference type="ARBA" id="ARBA00007613"/>
    </source>
</evidence>
<dbReference type="InterPro" id="IPR051906">
    <property type="entry name" value="TolC-like"/>
</dbReference>
<evidence type="ECO:0000256" key="6">
    <source>
        <dbReference type="ARBA" id="ARBA00023136"/>
    </source>
</evidence>
<dbReference type="AlphaFoldDB" id="A0A430BR68"/>
<dbReference type="RefSeq" id="WP_069335651.1">
    <property type="nucleotide sequence ID" value="NZ_JARQWY010000028.1"/>
</dbReference>
<dbReference type="PANTHER" id="PTHR30026">
    <property type="entry name" value="OUTER MEMBRANE PROTEIN TOLC"/>
    <property type="match status" value="1"/>
</dbReference>
<dbReference type="EMBL" id="QRAL01000021">
    <property type="protein sequence ID" value="RSU55206.1"/>
    <property type="molecule type" value="Genomic_DNA"/>
</dbReference>